<sequence length="74" mass="9048">MTQHSLQCGTQCKEIPCGRQCRYGDKRTWDGRPLYQHMEENELWGWIRREARQDPALQDILEQAEIYYKLKYER</sequence>
<organism evidence="1">
    <name type="scientific">uncultured Caudovirales phage</name>
    <dbReference type="NCBI Taxonomy" id="2100421"/>
    <lineage>
        <taxon>Viruses</taxon>
        <taxon>Duplodnaviria</taxon>
        <taxon>Heunggongvirae</taxon>
        <taxon>Uroviricota</taxon>
        <taxon>Caudoviricetes</taxon>
        <taxon>Peduoviridae</taxon>
        <taxon>Maltschvirus</taxon>
        <taxon>Maltschvirus maltsch</taxon>
    </lineage>
</organism>
<evidence type="ECO:0000313" key="1">
    <source>
        <dbReference type="EMBL" id="CAB5214645.1"/>
    </source>
</evidence>
<reference evidence="1" key="1">
    <citation type="submission" date="2020-05" db="EMBL/GenBank/DDBJ databases">
        <authorList>
            <person name="Chiriac C."/>
            <person name="Salcher M."/>
            <person name="Ghai R."/>
            <person name="Kavagutti S V."/>
        </authorList>
    </citation>
    <scope>NUCLEOTIDE SEQUENCE</scope>
</reference>
<name>A0A6J7WGR8_9CAUD</name>
<accession>A0A6J7WGR8</accession>
<dbReference type="EMBL" id="LR798243">
    <property type="protein sequence ID" value="CAB5214645.1"/>
    <property type="molecule type" value="Genomic_DNA"/>
</dbReference>
<gene>
    <name evidence="1" type="ORF">UFOVP190_201</name>
</gene>
<proteinExistence type="predicted"/>
<protein>
    <submittedName>
        <fullName evidence="1">Uncharacterized protein</fullName>
    </submittedName>
</protein>